<keyword evidence="1" id="KW-0812">Transmembrane</keyword>
<sequence>MITIIYAFMILLMYFLAGVNKAINFSQTVNGLKNMFFLKNLPNLFYQLAIFLVIVLEIVAPLVILYSLQTNLHTNLAYYSSVGLAIFTVLATLIYHFPPVGGEYYSFMRNLTATGSLMLLSTLF</sequence>
<evidence type="ECO:0008006" key="3">
    <source>
        <dbReference type="Google" id="ProtNLM"/>
    </source>
</evidence>
<proteinExistence type="predicted"/>
<keyword evidence="1" id="KW-0472">Membrane</keyword>
<name>A0A6C0JEZ5_9ZZZZ</name>
<feature type="transmembrane region" description="Helical" evidence="1">
    <location>
        <begin position="76"/>
        <end position="98"/>
    </location>
</feature>
<evidence type="ECO:0000313" key="2">
    <source>
        <dbReference type="EMBL" id="QHU02214.1"/>
    </source>
</evidence>
<dbReference type="EMBL" id="MN740355">
    <property type="protein sequence ID" value="QHU02214.1"/>
    <property type="molecule type" value="Genomic_DNA"/>
</dbReference>
<feature type="transmembrane region" description="Helical" evidence="1">
    <location>
        <begin position="45"/>
        <end position="64"/>
    </location>
</feature>
<reference evidence="2" key="1">
    <citation type="journal article" date="2020" name="Nature">
        <title>Giant virus diversity and host interactions through global metagenomics.</title>
        <authorList>
            <person name="Schulz F."/>
            <person name="Roux S."/>
            <person name="Paez-Espino D."/>
            <person name="Jungbluth S."/>
            <person name="Walsh D.A."/>
            <person name="Denef V.J."/>
            <person name="McMahon K.D."/>
            <person name="Konstantinidis K.T."/>
            <person name="Eloe-Fadrosh E.A."/>
            <person name="Kyrpides N.C."/>
            <person name="Woyke T."/>
        </authorList>
    </citation>
    <scope>NUCLEOTIDE SEQUENCE</scope>
    <source>
        <strain evidence="2">GVMAG-M-3300025880-75</strain>
    </source>
</reference>
<keyword evidence="1" id="KW-1133">Transmembrane helix</keyword>
<organism evidence="2">
    <name type="scientific">viral metagenome</name>
    <dbReference type="NCBI Taxonomy" id="1070528"/>
    <lineage>
        <taxon>unclassified sequences</taxon>
        <taxon>metagenomes</taxon>
        <taxon>organismal metagenomes</taxon>
    </lineage>
</organism>
<accession>A0A6C0JEZ5</accession>
<evidence type="ECO:0000256" key="1">
    <source>
        <dbReference type="SAM" id="Phobius"/>
    </source>
</evidence>
<dbReference type="AlphaFoldDB" id="A0A6C0JEZ5"/>
<protein>
    <recommendedName>
        <fullName evidence="3">DoxX family protein</fullName>
    </recommendedName>
</protein>